<dbReference type="PROSITE" id="PS50011">
    <property type="entry name" value="PROTEIN_KINASE_DOM"/>
    <property type="match status" value="1"/>
</dbReference>
<dbReference type="InterPro" id="IPR000719">
    <property type="entry name" value="Prot_kinase_dom"/>
</dbReference>
<dbReference type="Gene3D" id="3.10.20.90">
    <property type="entry name" value="Phosphatidylinositol 3-kinase Catalytic Subunit, Chain A, domain 1"/>
    <property type="match status" value="1"/>
</dbReference>
<dbReference type="SUPFAM" id="SSF54277">
    <property type="entry name" value="CAD &amp; PB1 domains"/>
    <property type="match status" value="1"/>
</dbReference>
<dbReference type="InterPro" id="IPR000270">
    <property type="entry name" value="PB1_dom"/>
</dbReference>
<dbReference type="SMART" id="SM00666">
    <property type="entry name" value="PB1"/>
    <property type="match status" value="1"/>
</dbReference>
<dbReference type="InterPro" id="IPR008271">
    <property type="entry name" value="Ser/Thr_kinase_AS"/>
</dbReference>
<evidence type="ECO:0000256" key="2">
    <source>
        <dbReference type="ARBA" id="ARBA00022679"/>
    </source>
</evidence>
<evidence type="ECO:0000256" key="7">
    <source>
        <dbReference type="SAM" id="MobiDB-lite"/>
    </source>
</evidence>
<proteinExistence type="predicted"/>
<protein>
    <submittedName>
        <fullName evidence="9">Serine/threonine-protein kinase CTR1</fullName>
    </submittedName>
</protein>
<dbReference type="GO" id="GO:0007165">
    <property type="term" value="P:signal transduction"/>
    <property type="evidence" value="ECO:0007669"/>
    <property type="project" value="TreeGrafter"/>
</dbReference>
<dbReference type="EMBL" id="LSRQ01001810">
    <property type="protein sequence ID" value="OAY76413.1"/>
    <property type="molecule type" value="Genomic_DNA"/>
</dbReference>
<name>A0A199VHC6_ANACO</name>
<evidence type="ECO:0000313" key="9">
    <source>
        <dbReference type="EMBL" id="OAY76413.1"/>
    </source>
</evidence>
<feature type="compositionally biased region" description="Polar residues" evidence="7">
    <location>
        <begin position="557"/>
        <end position="566"/>
    </location>
</feature>
<reference evidence="9 10" key="1">
    <citation type="journal article" date="2016" name="DNA Res.">
        <title>The draft genome of MD-2 pineapple using hybrid error correction of long reads.</title>
        <authorList>
            <person name="Redwan R.M."/>
            <person name="Saidin A."/>
            <person name="Kumar S.V."/>
        </authorList>
    </citation>
    <scope>NUCLEOTIDE SEQUENCE [LARGE SCALE GENOMIC DNA]</scope>
    <source>
        <strain evidence="10">cv. MD2</strain>
        <tissue evidence="9">Leaf</tissue>
    </source>
</reference>
<evidence type="ECO:0000256" key="6">
    <source>
        <dbReference type="PROSITE-ProRule" id="PRU10141"/>
    </source>
</evidence>
<dbReference type="SUPFAM" id="SSF56112">
    <property type="entry name" value="Protein kinase-like (PK-like)"/>
    <property type="match status" value="1"/>
</dbReference>
<feature type="domain" description="Protein kinase" evidence="8">
    <location>
        <begin position="782"/>
        <end position="1049"/>
    </location>
</feature>
<dbReference type="GO" id="GO:0004674">
    <property type="term" value="F:protein serine/threonine kinase activity"/>
    <property type="evidence" value="ECO:0007669"/>
    <property type="project" value="UniProtKB-KW"/>
</dbReference>
<dbReference type="InterPro" id="IPR050167">
    <property type="entry name" value="Ser_Thr_protein_kinase"/>
</dbReference>
<dbReference type="Gene3D" id="3.30.200.20">
    <property type="entry name" value="Phosphorylase Kinase, domain 1"/>
    <property type="match status" value="1"/>
</dbReference>
<keyword evidence="4 9" id="KW-0418">Kinase</keyword>
<accession>A0A199VHC6</accession>
<dbReference type="PROSITE" id="PS00107">
    <property type="entry name" value="PROTEIN_KINASE_ATP"/>
    <property type="match status" value="1"/>
</dbReference>
<dbReference type="Pfam" id="PF07714">
    <property type="entry name" value="PK_Tyr_Ser-Thr"/>
    <property type="match status" value="1"/>
</dbReference>
<dbReference type="PANTHER" id="PTHR23257">
    <property type="entry name" value="SERINE-THREONINE PROTEIN KINASE"/>
    <property type="match status" value="1"/>
</dbReference>
<keyword evidence="1" id="KW-0723">Serine/threonine-protein kinase</keyword>
<dbReference type="InterPro" id="IPR011009">
    <property type="entry name" value="Kinase-like_dom_sf"/>
</dbReference>
<feature type="region of interest" description="Disordered" evidence="7">
    <location>
        <begin position="595"/>
        <end position="704"/>
    </location>
</feature>
<dbReference type="GO" id="GO:0005524">
    <property type="term" value="F:ATP binding"/>
    <property type="evidence" value="ECO:0007669"/>
    <property type="project" value="UniProtKB-UniRule"/>
</dbReference>
<evidence type="ECO:0000313" key="10">
    <source>
        <dbReference type="Proteomes" id="UP000092600"/>
    </source>
</evidence>
<feature type="compositionally biased region" description="Low complexity" evidence="7">
    <location>
        <begin position="676"/>
        <end position="687"/>
    </location>
</feature>
<feature type="region of interest" description="Disordered" evidence="7">
    <location>
        <begin position="543"/>
        <end position="566"/>
    </location>
</feature>
<dbReference type="STRING" id="4615.A0A199VHC6"/>
<dbReference type="InterPro" id="IPR001245">
    <property type="entry name" value="Ser-Thr/Tyr_kinase_cat_dom"/>
</dbReference>
<feature type="region of interest" description="Disordered" evidence="7">
    <location>
        <begin position="74"/>
        <end position="155"/>
    </location>
</feature>
<dbReference type="AlphaFoldDB" id="A0A199VHC6"/>
<comment type="caution">
    <text evidence="9">The sequence shown here is derived from an EMBL/GenBank/DDBJ whole genome shotgun (WGS) entry which is preliminary data.</text>
</comment>
<feature type="binding site" evidence="6">
    <location>
        <position position="809"/>
    </location>
    <ligand>
        <name>ATP</name>
        <dbReference type="ChEBI" id="CHEBI:30616"/>
    </ligand>
</feature>
<evidence type="ECO:0000256" key="3">
    <source>
        <dbReference type="ARBA" id="ARBA00022741"/>
    </source>
</evidence>
<evidence type="ECO:0000256" key="5">
    <source>
        <dbReference type="ARBA" id="ARBA00022840"/>
    </source>
</evidence>
<dbReference type="PRINTS" id="PR00109">
    <property type="entry name" value="TYRKINASE"/>
</dbReference>
<gene>
    <name evidence="9" type="ORF">ACMD2_08306</name>
</gene>
<dbReference type="PANTHER" id="PTHR23257:SF855">
    <property type="entry name" value="PROTEIN KINASE DOMAIN-CONTAINING PROTEIN"/>
    <property type="match status" value="1"/>
</dbReference>
<evidence type="ECO:0000256" key="4">
    <source>
        <dbReference type="ARBA" id="ARBA00022777"/>
    </source>
</evidence>
<dbReference type="InterPro" id="IPR017441">
    <property type="entry name" value="Protein_kinase_ATP_BS"/>
</dbReference>
<dbReference type="Gene3D" id="1.10.510.10">
    <property type="entry name" value="Transferase(Phosphotransferase) domain 1"/>
    <property type="match status" value="1"/>
</dbReference>
<dbReference type="CDD" id="cd06410">
    <property type="entry name" value="PB1_UP2"/>
    <property type="match status" value="1"/>
</dbReference>
<feature type="compositionally biased region" description="Polar residues" evidence="7">
    <location>
        <begin position="20"/>
        <end position="36"/>
    </location>
</feature>
<feature type="region of interest" description="Disordered" evidence="7">
    <location>
        <begin position="473"/>
        <end position="495"/>
    </location>
</feature>
<sequence>MEWSENLKPASNYPPESRTEGFSSPGQGFLQGPTNINPRPPVFFVPTGVRHVLNYSFQTGEEFALGFMQERASNSREPSLLPTTSEEPSYADQRTVPVSPHVGLRSASDVPATNAVLESEKKGPPSLRRFALGASSEDVRSPGFGKRYDDSPVSSELPPTKMKFLCSFGGKFLPRPGDGKLRYVGGYNHVLQLNKDISWRELLRRTRKLCNKFHAIKYQLPGENINLLISVSSDEDLHLMMDECRVLEDGEHKPRIFLFSSEDGDVDDGGVHSNVGKIDADAERQYVIAVNGLDGSGDAFNKRASASATEMDQLMFELGEAKKSKSASSSATVSPMDLITPLKTPSKPIQVKQHIGVAAYLKNQDNEEQFEEDDMYLYSGHRHQDIFFNKDSNIFFPSPVPTESTTYPSKHKQGITNFSKPLNELKTLPRIVDGLHGEMRIADGEVPRKEIKAKEDSVSEKNDEAALSWHFTDKLPVPTKQHEGSPSDNVPAEPSNAASQVFQTERILREQVEPLIRLAKSDDSIGFQQLGLNENYIMTEESTTAGKSADLSPGGHLNSSDMLSSPAQVPEDVILQIPKSKDFGDAQLNQGEQMFSLEESERSHKSLHKLRSYGSQEDAASQVEKRIDGESYRSSFGSQRKIEKSDKENGVQTTVRSVELKFSPAGAKSCNRSQESPSSTSSPSTPSGNRTAKMCDKFSQSGSQDQGYSLLKISLTRSLENDGSSLLVLNRSHELREDVREANQEQEEYEAERVEEIGLPAVDAISRDLNISNVQIIKNDDLEDLREVGAGTFGTVYHGKWRGTDVAIKRIKNSCFLYHSSQTDKLILEFWREAGILSKLHHPNVVAFYGVVKDGPGGKLATVTEFMVSGSLKKVLLRRDKYLDRRKRLMLAMDAAIGMEYLHSKNIVHFDLKCDNLLVNLKDSSRPICKVADFGLSKMKQTTMVSGGMRGTLPWMAPELLTINSNRVSDKVDVYSFGVVMWEILTGEEPYGDMHYGAVIGGILNNTLRPSVPSSCDVEWRKLMEQCWAANPDQRPSFTQIAAQLRSMLDAVQA</sequence>
<feature type="compositionally biased region" description="Polar residues" evidence="7">
    <location>
        <begin position="74"/>
        <end position="87"/>
    </location>
</feature>
<dbReference type="Proteomes" id="UP000092600">
    <property type="component" value="Unassembled WGS sequence"/>
</dbReference>
<evidence type="ECO:0000256" key="1">
    <source>
        <dbReference type="ARBA" id="ARBA00022527"/>
    </source>
</evidence>
<feature type="region of interest" description="Disordered" evidence="7">
    <location>
        <begin position="1"/>
        <end position="36"/>
    </location>
</feature>
<feature type="compositionally biased region" description="Basic and acidic residues" evidence="7">
    <location>
        <begin position="640"/>
        <end position="649"/>
    </location>
</feature>
<organism evidence="9 10">
    <name type="scientific">Ananas comosus</name>
    <name type="common">Pineapple</name>
    <name type="synonym">Ananas ananas</name>
    <dbReference type="NCBI Taxonomy" id="4615"/>
    <lineage>
        <taxon>Eukaryota</taxon>
        <taxon>Viridiplantae</taxon>
        <taxon>Streptophyta</taxon>
        <taxon>Embryophyta</taxon>
        <taxon>Tracheophyta</taxon>
        <taxon>Spermatophyta</taxon>
        <taxon>Magnoliopsida</taxon>
        <taxon>Liliopsida</taxon>
        <taxon>Poales</taxon>
        <taxon>Bromeliaceae</taxon>
        <taxon>Bromelioideae</taxon>
        <taxon>Ananas</taxon>
    </lineage>
</organism>
<keyword evidence="2" id="KW-0808">Transferase</keyword>
<dbReference type="FunFam" id="3.30.200.20:FF:000618">
    <property type="entry name" value="Serine/threonine-protein kinase CTR1"/>
    <property type="match status" value="1"/>
</dbReference>
<dbReference type="PROSITE" id="PS00108">
    <property type="entry name" value="PROTEIN_KINASE_ST"/>
    <property type="match status" value="1"/>
</dbReference>
<dbReference type="SMART" id="SM00220">
    <property type="entry name" value="S_TKc"/>
    <property type="match status" value="1"/>
</dbReference>
<keyword evidence="5 6" id="KW-0067">ATP-binding</keyword>
<keyword evidence="3 6" id="KW-0547">Nucleotide-binding</keyword>
<dbReference type="CDD" id="cd13999">
    <property type="entry name" value="STKc_MAP3K-like"/>
    <property type="match status" value="1"/>
</dbReference>
<dbReference type="Pfam" id="PF00564">
    <property type="entry name" value="PB1"/>
    <property type="match status" value="1"/>
</dbReference>
<dbReference type="GO" id="GO:0005737">
    <property type="term" value="C:cytoplasm"/>
    <property type="evidence" value="ECO:0007669"/>
    <property type="project" value="TreeGrafter"/>
</dbReference>
<evidence type="ECO:0000259" key="8">
    <source>
        <dbReference type="PROSITE" id="PS50011"/>
    </source>
</evidence>